<evidence type="ECO:0000313" key="1">
    <source>
        <dbReference type="EMBL" id="APU15033.1"/>
    </source>
</evidence>
<organism evidence="1 2">
    <name type="scientific">Actinoalloteichus fjordicus</name>
    <dbReference type="NCBI Taxonomy" id="1612552"/>
    <lineage>
        <taxon>Bacteria</taxon>
        <taxon>Bacillati</taxon>
        <taxon>Actinomycetota</taxon>
        <taxon>Actinomycetes</taxon>
        <taxon>Pseudonocardiales</taxon>
        <taxon>Pseudonocardiaceae</taxon>
        <taxon>Actinoalloteichus</taxon>
    </lineage>
</organism>
<keyword evidence="1" id="KW-0378">Hydrolase</keyword>
<dbReference type="Pfam" id="PF00702">
    <property type="entry name" value="Hydrolase"/>
    <property type="match status" value="1"/>
</dbReference>
<dbReference type="GO" id="GO:0016787">
    <property type="term" value="F:hydrolase activity"/>
    <property type="evidence" value="ECO:0007669"/>
    <property type="project" value="UniProtKB-KW"/>
</dbReference>
<accession>A0AAC9LBR6</accession>
<dbReference type="PANTHER" id="PTHR46649">
    <property type="match status" value="1"/>
</dbReference>
<evidence type="ECO:0000313" key="2">
    <source>
        <dbReference type="Proteomes" id="UP000185511"/>
    </source>
</evidence>
<dbReference type="Proteomes" id="UP000185511">
    <property type="component" value="Chromosome"/>
</dbReference>
<protein>
    <submittedName>
        <fullName evidence="1">HAD superfamily hydrolase</fullName>
    </submittedName>
</protein>
<sequence>MSFDAVLFDWRGTLVTTLAEPDWVRRALESIGRHAGPEQIETVLAAIRTVDHDGRRLDAPGVDADADRHRQTYLGVFAEAGLDPELARSLYAVESDTRHNPFASDVSEVLRSLHTAGVRIAVVSDIHFDLRPVFADAGLAGLVDVFTLSFEQGVQKPDRAMFDRTVTALGVDAADALMVGDRSGPDGAAIESGLTTLLLPPLRSTDDRRLHRVLALCLPR</sequence>
<dbReference type="InterPro" id="IPR036412">
    <property type="entry name" value="HAD-like_sf"/>
</dbReference>
<proteinExistence type="predicted"/>
<dbReference type="RefSeq" id="WP_075740854.1">
    <property type="nucleotide sequence ID" value="NZ_CP016076.1"/>
</dbReference>
<gene>
    <name evidence="1" type="ORF">UA74_14885</name>
</gene>
<reference evidence="2" key="1">
    <citation type="submission" date="2016-06" db="EMBL/GenBank/DDBJ databases">
        <title>Complete genome sequence of Actinoalloteichus fjordicus DSM 46855 (=ADI127-17), type strain of the new species Actinoalloteichus fjordicus.</title>
        <authorList>
            <person name="Ruckert C."/>
            <person name="Nouioui I."/>
            <person name="Willmese J."/>
            <person name="van Wezel G."/>
            <person name="Klenk H.-P."/>
            <person name="Kalinowski J."/>
            <person name="Zotchev S.B."/>
        </authorList>
    </citation>
    <scope>NUCLEOTIDE SEQUENCE [LARGE SCALE GENOMIC DNA]</scope>
    <source>
        <strain evidence="2">ADI127-7</strain>
    </source>
</reference>
<dbReference type="SUPFAM" id="SSF56784">
    <property type="entry name" value="HAD-like"/>
    <property type="match status" value="1"/>
</dbReference>
<dbReference type="AlphaFoldDB" id="A0AAC9LBR6"/>
<dbReference type="Gene3D" id="3.40.50.1000">
    <property type="entry name" value="HAD superfamily/HAD-like"/>
    <property type="match status" value="1"/>
</dbReference>
<dbReference type="KEGG" id="acad:UA74_14885"/>
<name>A0AAC9LBR6_9PSEU</name>
<keyword evidence="2" id="KW-1185">Reference proteome</keyword>
<dbReference type="InterPro" id="IPR023214">
    <property type="entry name" value="HAD_sf"/>
</dbReference>
<dbReference type="EMBL" id="CP016076">
    <property type="protein sequence ID" value="APU15033.1"/>
    <property type="molecule type" value="Genomic_DNA"/>
</dbReference>
<dbReference type="PANTHER" id="PTHR46649:SF4">
    <property type="entry name" value="HALOACID DEHALOGENASE-LIKE HYDROLASE (HAD) SUPERFAMILY PROTEIN"/>
    <property type="match status" value="1"/>
</dbReference>